<dbReference type="PANTHER" id="PTHR43649">
    <property type="entry name" value="ARABINOSE-BINDING PROTEIN-RELATED"/>
    <property type="match status" value="1"/>
</dbReference>
<dbReference type="InterPro" id="IPR050490">
    <property type="entry name" value="Bact_solute-bd_prot1"/>
</dbReference>
<dbReference type="InterPro" id="IPR006059">
    <property type="entry name" value="SBP"/>
</dbReference>
<dbReference type="RefSeq" id="WP_204600937.1">
    <property type="nucleotide sequence ID" value="NZ_JBHSED010000003.1"/>
</dbReference>
<keyword evidence="5" id="KW-1185">Reference proteome</keyword>
<dbReference type="SUPFAM" id="SSF53850">
    <property type="entry name" value="Periplasmic binding protein-like II"/>
    <property type="match status" value="1"/>
</dbReference>
<dbReference type="Gene3D" id="3.40.190.10">
    <property type="entry name" value="Periplasmic binding protein-like II"/>
    <property type="match status" value="2"/>
</dbReference>
<dbReference type="PROSITE" id="PS50008">
    <property type="entry name" value="PIPLC_Y_DOMAIN"/>
    <property type="match status" value="1"/>
</dbReference>
<dbReference type="Pfam" id="PF01547">
    <property type="entry name" value="SBP_bac_1"/>
    <property type="match status" value="1"/>
</dbReference>
<accession>A0ABV8S5N4</accession>
<comment type="caution">
    <text evidence="4">The sequence shown here is derived from an EMBL/GenBank/DDBJ whole genome shotgun (WGS) entry which is preliminary data.</text>
</comment>
<dbReference type="PANTHER" id="PTHR43649:SF17">
    <property type="entry name" value="ABC TRANSPORTER SOLUTE BINDING PROTEIN-SUGAR TRANSPORT"/>
    <property type="match status" value="1"/>
</dbReference>
<feature type="signal peptide" evidence="2">
    <location>
        <begin position="1"/>
        <end position="23"/>
    </location>
</feature>
<evidence type="ECO:0000256" key="2">
    <source>
        <dbReference type="SAM" id="SignalP"/>
    </source>
</evidence>
<protein>
    <submittedName>
        <fullName evidence="4">ABC transporter substrate-binding protein</fullName>
    </submittedName>
</protein>
<keyword evidence="2" id="KW-0732">Signal</keyword>
<feature type="domain" description="PI-PLC Y-box" evidence="3">
    <location>
        <begin position="399"/>
        <end position="453"/>
    </location>
</feature>
<dbReference type="InterPro" id="IPR022627">
    <property type="entry name" value="DUF3502"/>
</dbReference>
<gene>
    <name evidence="4" type="ORF">ACFO1S_01840</name>
</gene>
<feature type="compositionally biased region" description="Low complexity" evidence="1">
    <location>
        <begin position="32"/>
        <end position="44"/>
    </location>
</feature>
<feature type="chain" id="PRO_5045259233" evidence="2">
    <location>
        <begin position="24"/>
        <end position="521"/>
    </location>
</feature>
<reference evidence="5" key="1">
    <citation type="journal article" date="2019" name="Int. J. Syst. Evol. Microbiol.">
        <title>The Global Catalogue of Microorganisms (GCM) 10K type strain sequencing project: providing services to taxonomists for standard genome sequencing and annotation.</title>
        <authorList>
            <consortium name="The Broad Institute Genomics Platform"/>
            <consortium name="The Broad Institute Genome Sequencing Center for Infectious Disease"/>
            <person name="Wu L."/>
            <person name="Ma J."/>
        </authorList>
    </citation>
    <scope>NUCLEOTIDE SEQUENCE [LARGE SCALE GENOMIC DNA]</scope>
    <source>
        <strain evidence="5">CGMCC 4.1641</strain>
    </source>
</reference>
<dbReference type="EMBL" id="JBHSED010000003">
    <property type="protein sequence ID" value="MFC4302178.1"/>
    <property type="molecule type" value="Genomic_DNA"/>
</dbReference>
<name>A0ABV8S5N4_9BACL</name>
<evidence type="ECO:0000313" key="5">
    <source>
        <dbReference type="Proteomes" id="UP001595755"/>
    </source>
</evidence>
<dbReference type="PROSITE" id="PS51257">
    <property type="entry name" value="PROKAR_LIPOPROTEIN"/>
    <property type="match status" value="1"/>
</dbReference>
<evidence type="ECO:0000256" key="1">
    <source>
        <dbReference type="SAM" id="MobiDB-lite"/>
    </source>
</evidence>
<sequence>MKRNSIKNAILFTIILALTAALAGCGSGNSGTGAASTGSPSPSSGAGGASGSPESSLPPYELTMAFFTLGSQTAGIPEVEAAVSKIAKEKLNTTVKFLPIAYGSWSQQMNLMLAGNEELDLMISGVSGNYATQVAQGQILPMNELLDKYGTNIKDTLYPFILDAVKVNGETYGVPARRDFAGGRSLYMRKDIVDKYNIDLSKYTKFEDLTELFQIVKDKEPNMIPLVSFAPGSTPVDSMAATLFDVLVNKMGTIKVDGGESKIVNMYETPEYEGLVKLVRGWYEKGFIRKDEATAKDTAQDLIKAGQAFAYFSTWKPGNEAQDSRKAGAELVSISVGKPLTDSSHGTRFNWSIAKNSKDPARAMMFLDLMFADPEINNLLSWGIEDRDYVKKSETTIGYPANLDASSVPYGLNTGWLFGDQFKSFIFETDQADLWEQMDKFNLDSTKSPAVGFNYDASSVKNEVAAVTNVLNQYRVGLETGTLDPASTLPEFISKLRDAGIDDIVADKQKQFDAWKQAKSQ</sequence>
<evidence type="ECO:0000313" key="4">
    <source>
        <dbReference type="EMBL" id="MFC4302178.1"/>
    </source>
</evidence>
<dbReference type="Proteomes" id="UP001595755">
    <property type="component" value="Unassembled WGS sequence"/>
</dbReference>
<organism evidence="4 5">
    <name type="scientific">Cohnella boryungensis</name>
    <dbReference type="NCBI Taxonomy" id="768479"/>
    <lineage>
        <taxon>Bacteria</taxon>
        <taxon>Bacillati</taxon>
        <taxon>Bacillota</taxon>
        <taxon>Bacilli</taxon>
        <taxon>Bacillales</taxon>
        <taxon>Paenibacillaceae</taxon>
        <taxon>Cohnella</taxon>
    </lineage>
</organism>
<feature type="region of interest" description="Disordered" evidence="1">
    <location>
        <begin position="29"/>
        <end position="55"/>
    </location>
</feature>
<evidence type="ECO:0000259" key="3">
    <source>
        <dbReference type="PROSITE" id="PS50008"/>
    </source>
</evidence>
<dbReference type="Pfam" id="PF12010">
    <property type="entry name" value="DUF3502"/>
    <property type="match status" value="1"/>
</dbReference>
<proteinExistence type="predicted"/>
<dbReference type="InterPro" id="IPR001711">
    <property type="entry name" value="PLipase_C_Pinositol-sp_Y"/>
</dbReference>